<feature type="binding site" evidence="2">
    <location>
        <position position="399"/>
    </location>
    <ligand>
        <name>Mn(2+)</name>
        <dbReference type="ChEBI" id="CHEBI:29035"/>
        <label>2</label>
    </ligand>
</feature>
<feature type="binding site" evidence="2">
    <location>
        <position position="143"/>
    </location>
    <ligand>
        <name>Mn(2+)</name>
        <dbReference type="ChEBI" id="CHEBI:29035"/>
        <label>2</label>
    </ligand>
</feature>
<dbReference type="PANTHER" id="PTHR30575">
    <property type="entry name" value="PEPTIDASE M20"/>
    <property type="match status" value="1"/>
</dbReference>
<organism evidence="4 5">
    <name type="scientific">Sutterella megalosphaeroides</name>
    <dbReference type="NCBI Taxonomy" id="2494234"/>
    <lineage>
        <taxon>Bacteria</taxon>
        <taxon>Pseudomonadati</taxon>
        <taxon>Pseudomonadota</taxon>
        <taxon>Betaproteobacteria</taxon>
        <taxon>Burkholderiales</taxon>
        <taxon>Sutterellaceae</taxon>
        <taxon>Sutterella</taxon>
    </lineage>
</organism>
<feature type="binding site" evidence="2">
    <location>
        <position position="203"/>
    </location>
    <ligand>
        <name>Mn(2+)</name>
        <dbReference type="ChEBI" id="CHEBI:29035"/>
        <label>2</label>
    </ligand>
</feature>
<keyword evidence="2" id="KW-0479">Metal-binding</keyword>
<evidence type="ECO:0000256" key="1">
    <source>
        <dbReference type="ARBA" id="ARBA00022801"/>
    </source>
</evidence>
<proteinExistence type="predicted"/>
<keyword evidence="1 4" id="KW-0378">Hydrolase</keyword>
<keyword evidence="2" id="KW-0464">Manganese</keyword>
<feature type="domain" description="Peptidase M20 dimerisation" evidence="3">
    <location>
        <begin position="227"/>
        <end position="306"/>
    </location>
</feature>
<dbReference type="InterPro" id="IPR002933">
    <property type="entry name" value="Peptidase_M20"/>
</dbReference>
<sequence length="428" mass="46168">MSFQEPVNATDICALRRDVHRWPEPGWAEFVSSARVIEHLEKAGLKVLCGREVINDAFIRGANKKQIEAGLKAAREKGVSEEILKRLDGVTGIAGILETGRPGPVVALRFELDCVPVTETAAPEHTPNREGFASQNPGYMHACGHDGHQAVGMALADWLAANRDNLSGTVKLLFQPAEEGVRGARPMAESGIVDDVDFLYCMHVGCDIPGGEVVVAPEKFLCTTKVDFRFQGTPSHAGMQPEVGRNALMAASTAALALMALPRHGEGMTRVNVGYLRAGEGRNVIASTAEMQVEVRGENEKINTTMFEEALARVEGAAAMYGCTVTHEVMGEAVDFVPDAQARDFAAEAAAKAPYVEKVVETMNFNGSDDATVLIKRVQKKGGEGAYIVVGSKLDAGHHQAAFDFEEKRLETIFAIYRNLLVRHNGGN</sequence>
<evidence type="ECO:0000259" key="3">
    <source>
        <dbReference type="Pfam" id="PF07687"/>
    </source>
</evidence>
<gene>
    <name evidence="4" type="primary">abgA_3</name>
    <name evidence="4" type="ORF">SUTMEG_16230</name>
</gene>
<dbReference type="InterPro" id="IPR036264">
    <property type="entry name" value="Bact_exopeptidase_dim_dom"/>
</dbReference>
<dbReference type="SUPFAM" id="SSF55031">
    <property type="entry name" value="Bacterial exopeptidase dimerisation domain"/>
    <property type="match status" value="1"/>
</dbReference>
<dbReference type="KEGG" id="sutt:SUTMEG_16230"/>
<dbReference type="RefSeq" id="WP_120177310.1">
    <property type="nucleotide sequence ID" value="NZ_AP018786.1"/>
</dbReference>
<dbReference type="NCBIfam" id="TIGR01891">
    <property type="entry name" value="amidohydrolases"/>
    <property type="match status" value="1"/>
</dbReference>
<feature type="binding site" evidence="2">
    <location>
        <position position="145"/>
    </location>
    <ligand>
        <name>Mn(2+)</name>
        <dbReference type="ChEBI" id="CHEBI:29035"/>
        <label>2</label>
    </ligand>
</feature>
<comment type="cofactor">
    <cofactor evidence="2">
        <name>Mn(2+)</name>
        <dbReference type="ChEBI" id="CHEBI:29035"/>
    </cofactor>
    <text evidence="2">The Mn(2+) ion enhances activity.</text>
</comment>
<dbReference type="PIRSF" id="PIRSF005962">
    <property type="entry name" value="Pept_M20D_amidohydro"/>
    <property type="match status" value="1"/>
</dbReference>
<evidence type="ECO:0000313" key="5">
    <source>
        <dbReference type="Proteomes" id="UP000271003"/>
    </source>
</evidence>
<dbReference type="InterPro" id="IPR011650">
    <property type="entry name" value="Peptidase_M20_dimer"/>
</dbReference>
<evidence type="ECO:0000256" key="2">
    <source>
        <dbReference type="PIRSR" id="PIRSR005962-1"/>
    </source>
</evidence>
<dbReference type="AlphaFoldDB" id="A0A2Z6IBR1"/>
<reference evidence="4 5" key="1">
    <citation type="journal article" date="2018" name="Int. J. Syst. Evol. Microbiol.">
        <title>Mesosutterella multiformis gen. nov., sp. nov., a member of the family Sutterellaceae and Sutterella megalosphaeroides sp. nov., isolated from human faeces.</title>
        <authorList>
            <person name="Sakamoto M."/>
            <person name="Ikeyama N."/>
            <person name="Kunihiro T."/>
            <person name="Iino T."/>
            <person name="Yuki M."/>
            <person name="Ohkuma M."/>
        </authorList>
    </citation>
    <scope>NUCLEOTIDE SEQUENCE [LARGE SCALE GENOMIC DNA]</scope>
    <source>
        <strain evidence="4 5">6FBBBH3</strain>
    </source>
</reference>
<dbReference type="GO" id="GO:0071713">
    <property type="term" value="F:para-aminobenzoyl-glutamate hydrolase activity"/>
    <property type="evidence" value="ECO:0007669"/>
    <property type="project" value="TreeGrafter"/>
</dbReference>
<dbReference type="Proteomes" id="UP000271003">
    <property type="component" value="Chromosome"/>
</dbReference>
<dbReference type="Pfam" id="PF07687">
    <property type="entry name" value="M20_dimer"/>
    <property type="match status" value="1"/>
</dbReference>
<dbReference type="EMBL" id="AP018786">
    <property type="protein sequence ID" value="BBF23732.1"/>
    <property type="molecule type" value="Genomic_DNA"/>
</dbReference>
<dbReference type="InterPro" id="IPR052030">
    <property type="entry name" value="Peptidase_M20/M20A_hydrolases"/>
</dbReference>
<dbReference type="GO" id="GO:0046657">
    <property type="term" value="P:folic acid catabolic process"/>
    <property type="evidence" value="ECO:0007669"/>
    <property type="project" value="TreeGrafter"/>
</dbReference>
<dbReference type="GO" id="GO:0016805">
    <property type="term" value="F:dipeptidase activity"/>
    <property type="evidence" value="ECO:0007669"/>
    <property type="project" value="TreeGrafter"/>
</dbReference>
<dbReference type="Gene3D" id="3.40.630.10">
    <property type="entry name" value="Zn peptidases"/>
    <property type="match status" value="2"/>
</dbReference>
<name>A0A2Z6IBR1_9BURK</name>
<dbReference type="SUPFAM" id="SSF53187">
    <property type="entry name" value="Zn-dependent exopeptidases"/>
    <property type="match status" value="1"/>
</dbReference>
<dbReference type="InterPro" id="IPR017439">
    <property type="entry name" value="Amidohydrolase"/>
</dbReference>
<dbReference type="GO" id="GO:0046872">
    <property type="term" value="F:metal ion binding"/>
    <property type="evidence" value="ECO:0007669"/>
    <property type="project" value="UniProtKB-KW"/>
</dbReference>
<dbReference type="GO" id="GO:0005737">
    <property type="term" value="C:cytoplasm"/>
    <property type="evidence" value="ECO:0007669"/>
    <property type="project" value="TreeGrafter"/>
</dbReference>
<protein>
    <submittedName>
        <fullName evidence="4">p-aminobenzoyl-glutamate hydrolase subunit A</fullName>
    </submittedName>
</protein>
<evidence type="ECO:0000313" key="4">
    <source>
        <dbReference type="EMBL" id="BBF23732.1"/>
    </source>
</evidence>
<dbReference type="OrthoDB" id="9777385at2"/>
<dbReference type="PANTHER" id="PTHR30575:SF3">
    <property type="entry name" value="PEPTIDASE M20 DIMERISATION DOMAIN-CONTAINING PROTEIN"/>
    <property type="match status" value="1"/>
</dbReference>
<dbReference type="Pfam" id="PF01546">
    <property type="entry name" value="Peptidase_M20"/>
    <property type="match status" value="1"/>
</dbReference>
<accession>A0A2Z6IBR1</accession>
<keyword evidence="5" id="KW-1185">Reference proteome</keyword>
<feature type="binding site" evidence="2">
    <location>
        <position position="179"/>
    </location>
    <ligand>
        <name>Mn(2+)</name>
        <dbReference type="ChEBI" id="CHEBI:29035"/>
        <label>2</label>
    </ligand>
</feature>